<name>A0A286DFR2_9GAMM</name>
<reference evidence="1 2" key="1">
    <citation type="submission" date="2017-09" db="EMBL/GenBank/DDBJ databases">
        <authorList>
            <person name="Ehlers B."/>
            <person name="Leendertz F.H."/>
        </authorList>
    </citation>
    <scope>NUCLEOTIDE SEQUENCE [LARGE SCALE GENOMIC DNA]</scope>
    <source>
        <strain evidence="1 2">CGMCC 1.10978</strain>
    </source>
</reference>
<keyword evidence="2" id="KW-1185">Reference proteome</keyword>
<protein>
    <submittedName>
        <fullName evidence="1">Uncharacterized protein</fullName>
    </submittedName>
</protein>
<dbReference type="AlphaFoldDB" id="A0A286DFR2"/>
<accession>A0A286DFR2</accession>
<dbReference type="RefSeq" id="WP_097123547.1">
    <property type="nucleotide sequence ID" value="NZ_OCND01000013.1"/>
</dbReference>
<organism evidence="1 2">
    <name type="scientific">Pseudoxanthomonas wuyuanensis</name>
    <dbReference type="NCBI Taxonomy" id="1073196"/>
    <lineage>
        <taxon>Bacteria</taxon>
        <taxon>Pseudomonadati</taxon>
        <taxon>Pseudomonadota</taxon>
        <taxon>Gammaproteobacteria</taxon>
        <taxon>Lysobacterales</taxon>
        <taxon>Lysobacteraceae</taxon>
        <taxon>Pseudoxanthomonas</taxon>
    </lineage>
</organism>
<gene>
    <name evidence="1" type="ORF">SAMN06296416_11347</name>
</gene>
<dbReference type="Proteomes" id="UP000219374">
    <property type="component" value="Unassembled WGS sequence"/>
</dbReference>
<evidence type="ECO:0000313" key="2">
    <source>
        <dbReference type="Proteomes" id="UP000219374"/>
    </source>
</evidence>
<sequence>MPTFYKPFEVTQFWALDRYTIHEARSSQFTALLTVETDQPDQWFFSVTLTGTDLSLGNYVPPFLPTRENIAAINGATDELFGFIDILHRTGKKQLPERDALKLIAASPTAVSRNMRDYAYRTALFKVLAEDWGIDLPLPNQFGKEVISLSMRPGLPCGPAMISAVEPVLAAAWGPVKKGRVVTINREGRMIDQVSYAAANGEELVQEFDVTDFYGKNLPMTDFDFSSTRPNAPAPAKFAAGSQQTAAAPKVNSGVDHEQLKNMLDEYQDEAVDFLLYLSDLYMIVKRGLLQGHPPRILSGTAYQAITKERSPDTWLLTAPSLRDLSFAVLKHKLGRPPKGYELDSAMELARLQFGLVDTNGNIAIYKKAWWKFWSR</sequence>
<dbReference type="EMBL" id="OCND01000013">
    <property type="protein sequence ID" value="SOD57410.1"/>
    <property type="molecule type" value="Genomic_DNA"/>
</dbReference>
<proteinExistence type="predicted"/>
<evidence type="ECO:0000313" key="1">
    <source>
        <dbReference type="EMBL" id="SOD57410.1"/>
    </source>
</evidence>